<keyword evidence="8 14" id="KW-0378">Hydrolase</keyword>
<evidence type="ECO:0000256" key="8">
    <source>
        <dbReference type="ARBA" id="ARBA00022801"/>
    </source>
</evidence>
<reference evidence="14 15" key="1">
    <citation type="submission" date="2023-03" db="EMBL/GenBank/DDBJ databases">
        <title>Fodinicurvata sp. CAU 1616 isolated from sea sendiment.</title>
        <authorList>
            <person name="Kim W."/>
        </authorList>
    </citation>
    <scope>NUCLEOTIDE SEQUENCE [LARGE SCALE GENOMIC DNA]</scope>
    <source>
        <strain evidence="14 15">CAU 1616</strain>
    </source>
</reference>
<dbReference type="Gene3D" id="3.40.50.1000">
    <property type="entry name" value="HAD superfamily/HAD-like"/>
    <property type="match status" value="1"/>
</dbReference>
<evidence type="ECO:0000256" key="4">
    <source>
        <dbReference type="ARBA" id="ARBA00012640"/>
    </source>
</evidence>
<dbReference type="SFLD" id="SFLDG01137">
    <property type="entry name" value="C1.6.1:_Phosphoserine_Phosphat"/>
    <property type="match status" value="1"/>
</dbReference>
<evidence type="ECO:0000256" key="3">
    <source>
        <dbReference type="ARBA" id="ARBA00009184"/>
    </source>
</evidence>
<dbReference type="SFLD" id="SFLDS00003">
    <property type="entry name" value="Haloacid_Dehalogenase"/>
    <property type="match status" value="1"/>
</dbReference>
<dbReference type="SFLD" id="SFLDF00029">
    <property type="entry name" value="phosphoserine_phosphatase"/>
    <property type="match status" value="1"/>
</dbReference>
<evidence type="ECO:0000256" key="7">
    <source>
        <dbReference type="ARBA" id="ARBA00022723"/>
    </source>
</evidence>
<comment type="catalytic activity">
    <reaction evidence="12">
        <text>O-phospho-L-serine + H2O = L-serine + phosphate</text>
        <dbReference type="Rhea" id="RHEA:21208"/>
        <dbReference type="ChEBI" id="CHEBI:15377"/>
        <dbReference type="ChEBI" id="CHEBI:33384"/>
        <dbReference type="ChEBI" id="CHEBI:43474"/>
        <dbReference type="ChEBI" id="CHEBI:57524"/>
        <dbReference type="EC" id="3.1.3.3"/>
    </reaction>
</comment>
<keyword evidence="7" id="KW-0479">Metal-binding</keyword>
<evidence type="ECO:0000256" key="6">
    <source>
        <dbReference type="ARBA" id="ARBA00022605"/>
    </source>
</evidence>
<sequence length="300" mass="31979">MTQVLTVIDDPQRAELNAAHMESLRAALAMAGAIPGEADWLWEGVACDLPFTPAPDHVGLEAQLRAVLGDAPLDLAIQPAAGRRKALLVADLESTIIAQEMLDELGELVGKRAEIAEVTARSMRGELGFEEALNARVALLADLPERVLSDTAARMSVNPGAASLVATLRRQGVRCALVSGGFTCFAEPIAERLGFEVVRANCLEVSNGRLSGRVVQPILGREAKLETLQELCREGDITLAEAAAVGDGANDLAMLEAAGLGVAYRGKPLVRERARFRLDHADLTGLLFLQGYRREEIVAG</sequence>
<dbReference type="InterPro" id="IPR004469">
    <property type="entry name" value="PSP"/>
</dbReference>
<evidence type="ECO:0000256" key="11">
    <source>
        <dbReference type="ARBA" id="ARBA00031693"/>
    </source>
</evidence>
<dbReference type="EC" id="3.1.3.3" evidence="4"/>
<dbReference type="InterPro" id="IPR023214">
    <property type="entry name" value="HAD_sf"/>
</dbReference>
<evidence type="ECO:0000313" key="15">
    <source>
        <dbReference type="Proteomes" id="UP001215503"/>
    </source>
</evidence>
<dbReference type="SFLD" id="SFLDG01136">
    <property type="entry name" value="C1.6:_Phosphoserine_Phosphatas"/>
    <property type="match status" value="1"/>
</dbReference>
<gene>
    <name evidence="14" type="primary">serB</name>
    <name evidence="14" type="ORF">P2G67_12930</name>
</gene>
<dbReference type="InterPro" id="IPR036412">
    <property type="entry name" value="HAD-like_sf"/>
</dbReference>
<evidence type="ECO:0000256" key="1">
    <source>
        <dbReference type="ARBA" id="ARBA00001946"/>
    </source>
</evidence>
<protein>
    <recommendedName>
        <fullName evidence="5">Phosphoserine phosphatase</fullName>
        <ecNumber evidence="4">3.1.3.3</ecNumber>
    </recommendedName>
    <alternativeName>
        <fullName evidence="11">O-phosphoserine phosphohydrolase</fullName>
    </alternativeName>
</protein>
<keyword evidence="10" id="KW-0718">Serine biosynthesis</keyword>
<dbReference type="Pfam" id="PF12710">
    <property type="entry name" value="HAD"/>
    <property type="match status" value="1"/>
</dbReference>
<evidence type="ECO:0000256" key="9">
    <source>
        <dbReference type="ARBA" id="ARBA00022842"/>
    </source>
</evidence>
<keyword evidence="9" id="KW-0460">Magnesium</keyword>
<dbReference type="GO" id="GO:0016787">
    <property type="term" value="F:hydrolase activity"/>
    <property type="evidence" value="ECO:0007669"/>
    <property type="project" value="UniProtKB-KW"/>
</dbReference>
<dbReference type="NCBIfam" id="TIGR00338">
    <property type="entry name" value="serB"/>
    <property type="match status" value="1"/>
</dbReference>
<dbReference type="NCBIfam" id="TIGR01488">
    <property type="entry name" value="HAD-SF-IB"/>
    <property type="match status" value="1"/>
</dbReference>
<evidence type="ECO:0000256" key="2">
    <source>
        <dbReference type="ARBA" id="ARBA00005135"/>
    </source>
</evidence>
<dbReference type="PANTHER" id="PTHR43344:SF2">
    <property type="entry name" value="PHOSPHOSERINE PHOSPHATASE"/>
    <property type="match status" value="1"/>
</dbReference>
<evidence type="ECO:0000256" key="13">
    <source>
        <dbReference type="ARBA" id="ARBA00048523"/>
    </source>
</evidence>
<proteinExistence type="inferred from homology"/>
<evidence type="ECO:0000313" key="14">
    <source>
        <dbReference type="EMBL" id="MDF2096879.1"/>
    </source>
</evidence>
<keyword evidence="6" id="KW-0028">Amino-acid biosynthesis</keyword>
<evidence type="ECO:0000256" key="12">
    <source>
        <dbReference type="ARBA" id="ARBA00048138"/>
    </source>
</evidence>
<comment type="pathway">
    <text evidence="2">Amino-acid biosynthesis; L-serine biosynthesis; L-serine from 3-phospho-D-glycerate: step 3/3.</text>
</comment>
<comment type="similarity">
    <text evidence="3">Belongs to the HAD-like hydrolase superfamily. SerB family.</text>
</comment>
<name>A0ABT5YRP0_9PROT</name>
<dbReference type="EMBL" id="JARHUD010000008">
    <property type="protein sequence ID" value="MDF2096879.1"/>
    <property type="molecule type" value="Genomic_DNA"/>
</dbReference>
<keyword evidence="15" id="KW-1185">Reference proteome</keyword>
<comment type="catalytic activity">
    <reaction evidence="13">
        <text>O-phospho-D-serine + H2O = D-serine + phosphate</text>
        <dbReference type="Rhea" id="RHEA:24873"/>
        <dbReference type="ChEBI" id="CHEBI:15377"/>
        <dbReference type="ChEBI" id="CHEBI:35247"/>
        <dbReference type="ChEBI" id="CHEBI:43474"/>
        <dbReference type="ChEBI" id="CHEBI:58680"/>
        <dbReference type="EC" id="3.1.3.3"/>
    </reaction>
</comment>
<dbReference type="SUPFAM" id="SSF56784">
    <property type="entry name" value="HAD-like"/>
    <property type="match status" value="1"/>
</dbReference>
<dbReference type="RefSeq" id="WP_275823645.1">
    <property type="nucleotide sequence ID" value="NZ_JARHUD010000008.1"/>
</dbReference>
<comment type="cofactor">
    <cofactor evidence="1">
        <name>Mg(2+)</name>
        <dbReference type="ChEBI" id="CHEBI:18420"/>
    </cofactor>
</comment>
<dbReference type="PANTHER" id="PTHR43344">
    <property type="entry name" value="PHOSPHOSERINE PHOSPHATASE"/>
    <property type="match status" value="1"/>
</dbReference>
<accession>A0ABT5YRP0</accession>
<organism evidence="14 15">
    <name type="scientific">Aquibaculum arenosum</name>
    <dbReference type="NCBI Taxonomy" id="3032591"/>
    <lineage>
        <taxon>Bacteria</taxon>
        <taxon>Pseudomonadati</taxon>
        <taxon>Pseudomonadota</taxon>
        <taxon>Alphaproteobacteria</taxon>
        <taxon>Rhodospirillales</taxon>
        <taxon>Rhodovibrionaceae</taxon>
        <taxon>Aquibaculum</taxon>
    </lineage>
</organism>
<evidence type="ECO:0000256" key="5">
    <source>
        <dbReference type="ARBA" id="ARBA00015196"/>
    </source>
</evidence>
<dbReference type="Proteomes" id="UP001215503">
    <property type="component" value="Unassembled WGS sequence"/>
</dbReference>
<evidence type="ECO:0000256" key="10">
    <source>
        <dbReference type="ARBA" id="ARBA00023299"/>
    </source>
</evidence>
<comment type="caution">
    <text evidence="14">The sequence shown here is derived from an EMBL/GenBank/DDBJ whole genome shotgun (WGS) entry which is preliminary data.</text>
</comment>
<dbReference type="InterPro" id="IPR050582">
    <property type="entry name" value="HAD-like_SerB"/>
</dbReference>